<evidence type="ECO:0000259" key="1">
    <source>
        <dbReference type="Pfam" id="PF14417"/>
    </source>
</evidence>
<organism evidence="2 3">
    <name type="scientific">Clostridium lapidicellarium</name>
    <dbReference type="NCBI Taxonomy" id="3240931"/>
    <lineage>
        <taxon>Bacteria</taxon>
        <taxon>Bacillati</taxon>
        <taxon>Bacillota</taxon>
        <taxon>Clostridia</taxon>
        <taxon>Eubacteriales</taxon>
        <taxon>Clostridiaceae</taxon>
        <taxon>Clostridium</taxon>
    </lineage>
</organism>
<name>A0ABV4DY81_9CLOT</name>
<proteinExistence type="predicted"/>
<evidence type="ECO:0000313" key="2">
    <source>
        <dbReference type="EMBL" id="MEY8763535.1"/>
    </source>
</evidence>
<dbReference type="EMBL" id="JBGFFE010000008">
    <property type="protein sequence ID" value="MEY8763535.1"/>
    <property type="molecule type" value="Genomic_DNA"/>
</dbReference>
<keyword evidence="3" id="KW-1185">Reference proteome</keyword>
<dbReference type="RefSeq" id="WP_369868860.1">
    <property type="nucleotide sequence ID" value="NZ_JBGFFE010000008.1"/>
</dbReference>
<sequence length="182" mass="21861">MVDNNIFGCHSSFYYCGLGHLIINMYKYIRDGVDRREKIYICTDFTVYFKLSRYLGRYSEHVEYFDAVGMINYYREMGFDSTRIKLSECVDRNTEKGYAGLRFIMQIDYVISQTSQKDFLCFDKNISHMISGTKVSFMCIYDFEDYLNNRDIINNEIVKKSYKNHFFRLFCGKLRKWNKLLI</sequence>
<accession>A0ABV4DY81</accession>
<protein>
    <submittedName>
        <fullName evidence="2">MEDS domain-containing protein</fullName>
    </submittedName>
</protein>
<dbReference type="InterPro" id="IPR025847">
    <property type="entry name" value="MEDS_domain"/>
</dbReference>
<evidence type="ECO:0000313" key="3">
    <source>
        <dbReference type="Proteomes" id="UP001565220"/>
    </source>
</evidence>
<dbReference type="Proteomes" id="UP001565220">
    <property type="component" value="Unassembled WGS sequence"/>
</dbReference>
<feature type="domain" description="MEDS" evidence="1">
    <location>
        <begin position="10"/>
        <end position="150"/>
    </location>
</feature>
<comment type="caution">
    <text evidence="2">The sequence shown here is derived from an EMBL/GenBank/DDBJ whole genome shotgun (WGS) entry which is preliminary data.</text>
</comment>
<dbReference type="Pfam" id="PF14417">
    <property type="entry name" value="MEDS"/>
    <property type="match status" value="1"/>
</dbReference>
<gene>
    <name evidence="2" type="ORF">AB8S09_07775</name>
</gene>
<reference evidence="2 3" key="1">
    <citation type="submission" date="2024-08" db="EMBL/GenBank/DDBJ databases">
        <title>Clostridium lapicellarii sp. nov., and Clostridium renhuaiense sp. nov., two species isolated from the mud in a fermentation cellar used for producing sauce-flavour Chinese liquors.</title>
        <authorList>
            <person name="Yang F."/>
            <person name="Wang H."/>
            <person name="Chen L.Q."/>
            <person name="Zhou N."/>
            <person name="Lu J.J."/>
            <person name="Pu X.X."/>
            <person name="Wan B."/>
            <person name="Wang L."/>
            <person name="Liu S.J."/>
        </authorList>
    </citation>
    <scope>NUCLEOTIDE SEQUENCE [LARGE SCALE GENOMIC DNA]</scope>
    <source>
        <strain evidence="2 3">MT-113</strain>
    </source>
</reference>